<dbReference type="GO" id="GO:0048029">
    <property type="term" value="F:monosaccharide binding"/>
    <property type="evidence" value="ECO:0007669"/>
    <property type="project" value="TreeGrafter"/>
</dbReference>
<dbReference type="FunFam" id="1.10.1390.10:FF:000001">
    <property type="entry name" value="Glucose-6-phosphate isomerase"/>
    <property type="match status" value="1"/>
</dbReference>
<dbReference type="NCBIfam" id="NF001211">
    <property type="entry name" value="PRK00179.1"/>
    <property type="match status" value="1"/>
</dbReference>
<keyword evidence="4 7" id="KW-0324">Glycolysis</keyword>
<dbReference type="PROSITE" id="PS51463">
    <property type="entry name" value="P_GLUCOSE_ISOMERASE_3"/>
    <property type="match status" value="1"/>
</dbReference>
<dbReference type="EMBL" id="JAEPCM010000032">
    <property type="protein sequence ID" value="MCG7945120.1"/>
    <property type="molecule type" value="Genomic_DNA"/>
</dbReference>
<comment type="catalytic activity">
    <reaction evidence="6 7 8">
        <text>alpha-D-glucose 6-phosphate = beta-D-fructose 6-phosphate</text>
        <dbReference type="Rhea" id="RHEA:11816"/>
        <dbReference type="ChEBI" id="CHEBI:57634"/>
        <dbReference type="ChEBI" id="CHEBI:58225"/>
        <dbReference type="EC" id="5.3.1.9"/>
    </reaction>
</comment>
<dbReference type="InterPro" id="IPR018189">
    <property type="entry name" value="Phosphoglucose_isomerase_CS"/>
</dbReference>
<name>A0A9E4KAQ5_9GAMM</name>
<keyword evidence="7" id="KW-0963">Cytoplasm</keyword>
<dbReference type="GO" id="GO:0051156">
    <property type="term" value="P:glucose 6-phosphate metabolic process"/>
    <property type="evidence" value="ECO:0007669"/>
    <property type="project" value="TreeGrafter"/>
</dbReference>
<dbReference type="PANTHER" id="PTHR11469:SF1">
    <property type="entry name" value="GLUCOSE-6-PHOSPHATE ISOMERASE"/>
    <property type="match status" value="1"/>
</dbReference>
<dbReference type="GO" id="GO:0005829">
    <property type="term" value="C:cytosol"/>
    <property type="evidence" value="ECO:0007669"/>
    <property type="project" value="TreeGrafter"/>
</dbReference>
<dbReference type="CDD" id="cd05016">
    <property type="entry name" value="SIS_PGI_2"/>
    <property type="match status" value="1"/>
</dbReference>
<feature type="active site" evidence="7">
    <location>
        <position position="384"/>
    </location>
</feature>
<proteinExistence type="inferred from homology"/>
<dbReference type="EC" id="5.3.1.9" evidence="7"/>
<dbReference type="GO" id="GO:0006096">
    <property type="term" value="P:glycolytic process"/>
    <property type="evidence" value="ECO:0007669"/>
    <property type="project" value="UniProtKB-UniRule"/>
</dbReference>
<keyword evidence="5 7" id="KW-0413">Isomerase</keyword>
<gene>
    <name evidence="7 9" type="primary">pgi</name>
    <name evidence="9" type="ORF">JAZ07_02100</name>
</gene>
<dbReference type="PROSITE" id="PS00765">
    <property type="entry name" value="P_GLUCOSE_ISOMERASE_1"/>
    <property type="match status" value="1"/>
</dbReference>
<comment type="caution">
    <text evidence="9">The sequence shown here is derived from an EMBL/GenBank/DDBJ whole genome shotgun (WGS) entry which is preliminary data.</text>
</comment>
<evidence type="ECO:0000256" key="1">
    <source>
        <dbReference type="ARBA" id="ARBA00004926"/>
    </source>
</evidence>
<comment type="function">
    <text evidence="7">Catalyzes the reversible isomerization of glucose-6-phosphate to fructose-6-phosphate.</text>
</comment>
<evidence type="ECO:0000256" key="6">
    <source>
        <dbReference type="ARBA" id="ARBA00029321"/>
    </source>
</evidence>
<dbReference type="GO" id="GO:0097367">
    <property type="term" value="F:carbohydrate derivative binding"/>
    <property type="evidence" value="ECO:0007669"/>
    <property type="project" value="InterPro"/>
</dbReference>
<evidence type="ECO:0000313" key="10">
    <source>
        <dbReference type="Proteomes" id="UP000886667"/>
    </source>
</evidence>
<evidence type="ECO:0000256" key="8">
    <source>
        <dbReference type="RuleBase" id="RU000612"/>
    </source>
</evidence>
<dbReference type="PANTHER" id="PTHR11469">
    <property type="entry name" value="GLUCOSE-6-PHOSPHATE ISOMERASE"/>
    <property type="match status" value="1"/>
</dbReference>
<accession>A0A9E4KAQ5</accession>
<keyword evidence="3 7" id="KW-0312">Gluconeogenesis</keyword>
<dbReference type="CDD" id="cd05015">
    <property type="entry name" value="SIS_PGI_1"/>
    <property type="match status" value="1"/>
</dbReference>
<dbReference type="PROSITE" id="PS00174">
    <property type="entry name" value="P_GLUCOSE_ISOMERASE_2"/>
    <property type="match status" value="1"/>
</dbReference>
<reference evidence="9" key="1">
    <citation type="journal article" date="2021" name="Proc. Natl. Acad. Sci. U.S.A.">
        <title>Global biogeography of chemosynthetic symbionts reveals both localized and globally distributed symbiont groups. .</title>
        <authorList>
            <person name="Osvatic J.T."/>
            <person name="Wilkins L.G.E."/>
            <person name="Leibrecht L."/>
            <person name="Leray M."/>
            <person name="Zauner S."/>
            <person name="Polzin J."/>
            <person name="Camacho Y."/>
            <person name="Gros O."/>
            <person name="van Gils J.A."/>
            <person name="Eisen J.A."/>
            <person name="Petersen J.M."/>
            <person name="Yuen B."/>
        </authorList>
    </citation>
    <scope>NUCLEOTIDE SEQUENCE</scope>
    <source>
        <strain evidence="9">MAGclacostrist064TRANS</strain>
    </source>
</reference>
<comment type="subcellular location">
    <subcellularLocation>
        <location evidence="7">Cytoplasm</location>
    </subcellularLocation>
</comment>
<dbReference type="Gene3D" id="1.10.1390.10">
    <property type="match status" value="1"/>
</dbReference>
<dbReference type="InterPro" id="IPR035482">
    <property type="entry name" value="SIS_PGI_2"/>
</dbReference>
<evidence type="ECO:0000256" key="7">
    <source>
        <dbReference type="HAMAP-Rule" id="MF_00473"/>
    </source>
</evidence>
<dbReference type="Proteomes" id="UP000886667">
    <property type="component" value="Unassembled WGS sequence"/>
</dbReference>
<feature type="active site" evidence="7">
    <location>
        <position position="512"/>
    </location>
</feature>
<dbReference type="InterPro" id="IPR046348">
    <property type="entry name" value="SIS_dom_sf"/>
</dbReference>
<dbReference type="GO" id="GO:0006094">
    <property type="term" value="P:gluconeogenesis"/>
    <property type="evidence" value="ECO:0007669"/>
    <property type="project" value="UniProtKB-UniRule"/>
</dbReference>
<dbReference type="Gene3D" id="3.40.50.10490">
    <property type="entry name" value="Glucose-6-phosphate isomerase like protein, domain 1"/>
    <property type="match status" value="2"/>
</dbReference>
<dbReference type="InterPro" id="IPR035476">
    <property type="entry name" value="SIS_PGI_1"/>
</dbReference>
<dbReference type="AlphaFoldDB" id="A0A9E4KAQ5"/>
<feature type="active site" description="Proton donor" evidence="7">
    <location>
        <position position="353"/>
    </location>
</feature>
<comment type="pathway">
    <text evidence="1 7 8">Carbohydrate degradation; glycolysis; D-glyceraldehyde 3-phosphate and glycerone phosphate from D-glucose: step 2/4.</text>
</comment>
<evidence type="ECO:0000256" key="3">
    <source>
        <dbReference type="ARBA" id="ARBA00022432"/>
    </source>
</evidence>
<dbReference type="GO" id="GO:0004347">
    <property type="term" value="F:glucose-6-phosphate isomerase activity"/>
    <property type="evidence" value="ECO:0007669"/>
    <property type="project" value="UniProtKB-UniRule"/>
</dbReference>
<evidence type="ECO:0000256" key="4">
    <source>
        <dbReference type="ARBA" id="ARBA00023152"/>
    </source>
</evidence>
<comment type="similarity">
    <text evidence="2 7 8">Belongs to the GPI family.</text>
</comment>
<evidence type="ECO:0000256" key="5">
    <source>
        <dbReference type="ARBA" id="ARBA00023235"/>
    </source>
</evidence>
<protein>
    <recommendedName>
        <fullName evidence="7">Glucose-6-phosphate isomerase</fullName>
        <shortName evidence="7">GPI</shortName>
        <ecNumber evidence="7">5.3.1.9</ecNumber>
    </recommendedName>
    <alternativeName>
        <fullName evidence="7">Phosphoglucose isomerase</fullName>
        <shortName evidence="7">PGI</shortName>
    </alternativeName>
    <alternativeName>
        <fullName evidence="7">Phosphohexose isomerase</fullName>
        <shortName evidence="7">PHI</shortName>
    </alternativeName>
</protein>
<sequence length="552" mass="62680">MTEIHQTEEWRALESHWQEMESVQMRELFQQGPERSEQLSIRQCGILLDYSKNRITSQTMKLLLALANRIDLDGWRRRMFSGERINITEDRAVLHVALRNRSNQPIWFDAEDVMPGVNAILEKMASFTEQVRSGEWKGYSGKSITDVVNIGIGGSNLGPLMVCEALKPYQRDDLRLHFVSNVDASHIHDTLSGLNPETTLFVVASKTFTTQETLTNASTARTWIVESLKDQAAVARHFVAVSTNAEKVAEFGIDTQNMFEFWDWVGGRYSLWSAIGLPIAIAIGMPRFYELLEGAHEMDQHFLHADLSQNMPVIMALLGIWYVNFAGFHSHAILPYDQFMRYLPDYLQQADMESNGKRVTRFGRPVEYATGPVIWGAAGTDGQHAFYQLIHQGTQVIPCDFIIPVNSQNESSDHHQKLFANCLAQTEALMKGKNRTEAREEMEQAGMSPEQIVELLPHKIFPGNRPSNTLLIDKITPSRLGSLIALYEHKIFVKGMIWQVNSFDQWGVELGKQLAGVILPELLEEQAELNHDSSTNGLINYFHRHRLPSRSK</sequence>
<dbReference type="HAMAP" id="MF_00473">
    <property type="entry name" value="G6P_isomerase"/>
    <property type="match status" value="1"/>
</dbReference>
<dbReference type="InterPro" id="IPR023096">
    <property type="entry name" value="G6P_Isomerase_C"/>
</dbReference>
<organism evidence="9 10">
    <name type="scientific">Candidatus Thiodiazotropha taylori</name>
    <dbReference type="NCBI Taxonomy" id="2792791"/>
    <lineage>
        <taxon>Bacteria</taxon>
        <taxon>Pseudomonadati</taxon>
        <taxon>Pseudomonadota</taxon>
        <taxon>Gammaproteobacteria</taxon>
        <taxon>Chromatiales</taxon>
        <taxon>Sedimenticolaceae</taxon>
        <taxon>Candidatus Thiodiazotropha</taxon>
    </lineage>
</organism>
<evidence type="ECO:0000256" key="2">
    <source>
        <dbReference type="ARBA" id="ARBA00006604"/>
    </source>
</evidence>
<dbReference type="SUPFAM" id="SSF53697">
    <property type="entry name" value="SIS domain"/>
    <property type="match status" value="1"/>
</dbReference>
<dbReference type="InterPro" id="IPR001672">
    <property type="entry name" value="G6P_Isomerase"/>
</dbReference>
<dbReference type="Pfam" id="PF00342">
    <property type="entry name" value="PGI"/>
    <property type="match status" value="1"/>
</dbReference>
<dbReference type="PRINTS" id="PR00662">
    <property type="entry name" value="G6PISOMERASE"/>
</dbReference>
<evidence type="ECO:0000313" key="9">
    <source>
        <dbReference type="EMBL" id="MCG7945120.1"/>
    </source>
</evidence>
<dbReference type="FunFam" id="3.40.50.10490:FF:000004">
    <property type="entry name" value="Glucose-6-phosphate isomerase"/>
    <property type="match status" value="1"/>
</dbReference>
<comment type="pathway">
    <text evidence="7">Carbohydrate biosynthesis; gluconeogenesis.</text>
</comment>